<reference evidence="2" key="1">
    <citation type="submission" date="2022-07" db="EMBL/GenBank/DDBJ databases">
        <title>Arcobacter roscoffensis sp. nov., a marine bacterium isolated from coastal seawater collected from Roscoff, France.</title>
        <authorList>
            <person name="Pascual J."/>
            <person name="Lepeaux C."/>
            <person name="Methner A."/>
            <person name="Overmann J."/>
        </authorList>
    </citation>
    <scope>NUCLEOTIDE SEQUENCE</scope>
    <source>
        <strain evidence="2">ARW1-2F2</strain>
    </source>
</reference>
<dbReference type="Proteomes" id="UP001060012">
    <property type="component" value="Chromosome"/>
</dbReference>
<evidence type="ECO:0000313" key="2">
    <source>
        <dbReference type="EMBL" id="UTJ05850.1"/>
    </source>
</evidence>
<keyword evidence="1" id="KW-0812">Transmembrane</keyword>
<keyword evidence="1" id="KW-0472">Membrane</keyword>
<protein>
    <submittedName>
        <fullName evidence="2">Uncharacterized protein</fullName>
    </submittedName>
</protein>
<keyword evidence="3" id="KW-1185">Reference proteome</keyword>
<feature type="transmembrane region" description="Helical" evidence="1">
    <location>
        <begin position="6"/>
        <end position="23"/>
    </location>
</feature>
<dbReference type="RefSeq" id="WP_254576031.1">
    <property type="nucleotide sequence ID" value="NZ_CP100595.1"/>
</dbReference>
<name>A0ABY5E299_9BACT</name>
<proteinExistence type="predicted"/>
<evidence type="ECO:0000256" key="1">
    <source>
        <dbReference type="SAM" id="Phobius"/>
    </source>
</evidence>
<evidence type="ECO:0000313" key="3">
    <source>
        <dbReference type="Proteomes" id="UP001060012"/>
    </source>
</evidence>
<keyword evidence="1" id="KW-1133">Transmembrane helix</keyword>
<accession>A0ABY5E299</accession>
<dbReference type="EMBL" id="CP100595">
    <property type="protein sequence ID" value="UTJ05850.1"/>
    <property type="molecule type" value="Genomic_DNA"/>
</dbReference>
<gene>
    <name evidence="2" type="ORF">NJU99_11405</name>
</gene>
<organism evidence="2 3">
    <name type="scientific">Arcobacter roscoffensis</name>
    <dbReference type="NCBI Taxonomy" id="2961520"/>
    <lineage>
        <taxon>Bacteria</taxon>
        <taxon>Pseudomonadati</taxon>
        <taxon>Campylobacterota</taxon>
        <taxon>Epsilonproteobacteria</taxon>
        <taxon>Campylobacterales</taxon>
        <taxon>Arcobacteraceae</taxon>
        <taxon>Arcobacter</taxon>
    </lineage>
</organism>
<sequence>MENAIFTLVGMGVTFLLNLLVTWQKNQHDLEKLKLENNHKLTQETYQKIFQKKIEVYMELHNRLRKHELNLLTIGFIEHDFNEYEGHIITEITEDKINVSLINGLNDYFKDNIFYVSETLEKKFSEINLALQKNEELFKYEIYEGMIDYSNLSGEEEKNVKDFYGEHKDKILDLFKLIENEISILKKKINFD</sequence>